<name>A0ABD6E1H1_9BILA</name>
<proteinExistence type="predicted"/>
<accession>A0ABD6E1H1</accession>
<reference evidence="1 2" key="1">
    <citation type="submission" date="2024-08" db="EMBL/GenBank/DDBJ databases">
        <title>Gnathostoma spinigerum genome.</title>
        <authorList>
            <person name="Gonzalez-Bertolin B."/>
            <person name="Monzon S."/>
            <person name="Zaballos A."/>
            <person name="Jimenez P."/>
            <person name="Dekumyoy P."/>
            <person name="Varona S."/>
            <person name="Cuesta I."/>
            <person name="Sumanam S."/>
            <person name="Adisakwattana P."/>
            <person name="Gasser R.B."/>
            <person name="Hernandez-Gonzalez A."/>
            <person name="Young N.D."/>
            <person name="Perteguer M.J."/>
        </authorList>
    </citation>
    <scope>NUCLEOTIDE SEQUENCE [LARGE SCALE GENOMIC DNA]</scope>
    <source>
        <strain evidence="1">AL3</strain>
        <tissue evidence="1">Liver</tissue>
    </source>
</reference>
<gene>
    <name evidence="1" type="ORF">AB6A40_000148</name>
</gene>
<organism evidence="1 2">
    <name type="scientific">Gnathostoma spinigerum</name>
    <dbReference type="NCBI Taxonomy" id="75299"/>
    <lineage>
        <taxon>Eukaryota</taxon>
        <taxon>Metazoa</taxon>
        <taxon>Ecdysozoa</taxon>
        <taxon>Nematoda</taxon>
        <taxon>Chromadorea</taxon>
        <taxon>Rhabditida</taxon>
        <taxon>Spirurina</taxon>
        <taxon>Gnathostomatomorpha</taxon>
        <taxon>Gnathostomatoidea</taxon>
        <taxon>Gnathostomatidae</taxon>
        <taxon>Gnathostoma</taxon>
    </lineage>
</organism>
<comment type="caution">
    <text evidence="1">The sequence shown here is derived from an EMBL/GenBank/DDBJ whole genome shotgun (WGS) entry which is preliminary data.</text>
</comment>
<dbReference type="EMBL" id="JBGFUD010000034">
    <property type="protein sequence ID" value="MFH4973439.1"/>
    <property type="molecule type" value="Genomic_DNA"/>
</dbReference>
<protein>
    <submittedName>
        <fullName evidence="1">Uncharacterized protein</fullName>
    </submittedName>
</protein>
<dbReference type="AlphaFoldDB" id="A0ABD6E1H1"/>
<evidence type="ECO:0000313" key="2">
    <source>
        <dbReference type="Proteomes" id="UP001608902"/>
    </source>
</evidence>
<keyword evidence="2" id="KW-1185">Reference proteome</keyword>
<evidence type="ECO:0000313" key="1">
    <source>
        <dbReference type="EMBL" id="MFH4973439.1"/>
    </source>
</evidence>
<sequence length="182" mass="20268">MRISFMNYIQRRGRHTTSNNGNERVRRSLFPTRALCPFPPKRPFPFANTHLSGFNPSHFNRLCMDVLPSITVKLYSDSPAPPPHPSYDTRIHPVTCLLLSLGNKTPATPLLPHRTHSTSSSFIARTSMRFFPSLILPSLTSSNPSYSKSATPRDMPNCPPPSPLVCPLEVHTPGVLVDLRVA</sequence>
<dbReference type="Proteomes" id="UP001608902">
    <property type="component" value="Unassembled WGS sequence"/>
</dbReference>